<dbReference type="HOGENOM" id="CLU_076148_1_0_1"/>
<dbReference type="InParanoid" id="A0A0D0D217"/>
<dbReference type="OrthoDB" id="2668963at2759"/>
<dbReference type="EMBL" id="KN825504">
    <property type="protein sequence ID" value="KIK90542.1"/>
    <property type="molecule type" value="Genomic_DNA"/>
</dbReference>
<proteinExistence type="predicted"/>
<organism evidence="1 2">
    <name type="scientific">Paxillus rubicundulus Ve08.2h10</name>
    <dbReference type="NCBI Taxonomy" id="930991"/>
    <lineage>
        <taxon>Eukaryota</taxon>
        <taxon>Fungi</taxon>
        <taxon>Dikarya</taxon>
        <taxon>Basidiomycota</taxon>
        <taxon>Agaricomycotina</taxon>
        <taxon>Agaricomycetes</taxon>
        <taxon>Agaricomycetidae</taxon>
        <taxon>Boletales</taxon>
        <taxon>Paxilineae</taxon>
        <taxon>Paxillaceae</taxon>
        <taxon>Paxillus</taxon>
    </lineage>
</organism>
<evidence type="ECO:0000313" key="2">
    <source>
        <dbReference type="Proteomes" id="UP000054538"/>
    </source>
</evidence>
<reference evidence="1 2" key="1">
    <citation type="submission" date="2014-04" db="EMBL/GenBank/DDBJ databases">
        <authorList>
            <consortium name="DOE Joint Genome Institute"/>
            <person name="Kuo A."/>
            <person name="Kohler A."/>
            <person name="Jargeat P."/>
            <person name="Nagy L.G."/>
            <person name="Floudas D."/>
            <person name="Copeland A."/>
            <person name="Barry K.W."/>
            <person name="Cichocki N."/>
            <person name="Veneault-Fourrey C."/>
            <person name="LaButti K."/>
            <person name="Lindquist E.A."/>
            <person name="Lipzen A."/>
            <person name="Lundell T."/>
            <person name="Morin E."/>
            <person name="Murat C."/>
            <person name="Sun H."/>
            <person name="Tunlid A."/>
            <person name="Henrissat B."/>
            <person name="Grigoriev I.V."/>
            <person name="Hibbett D.S."/>
            <person name="Martin F."/>
            <person name="Nordberg H.P."/>
            <person name="Cantor M.N."/>
            <person name="Hua S.X."/>
        </authorList>
    </citation>
    <scope>NUCLEOTIDE SEQUENCE [LARGE SCALE GENOMIC DNA]</scope>
    <source>
        <strain evidence="1 2">Ve08.2h10</strain>
    </source>
</reference>
<keyword evidence="2" id="KW-1185">Reference proteome</keyword>
<protein>
    <recommendedName>
        <fullName evidence="3">HTH CENPB-type domain-containing protein</fullName>
    </recommendedName>
</protein>
<sequence length="184" mass="21088">MAGRAKSKCKKQRTTVADQEEGLAYATKLWYEDQEKPEKDRRSLRAICCEATEEMKRHGKGRVTVSRATLTRRLEGGRSCQQANEENHGWLTSEEEETVVEYCISLVTRGFPLDHRRLKFHVDTLLRARLDDSFQCLSTYWSSPLDIEGTLKENRIAEECIWAADETGFQPGNGCWQCVIGPEK</sequence>
<gene>
    <name evidence="1" type="ORF">PAXRUDRAFT_831620</name>
</gene>
<dbReference type="Proteomes" id="UP000054538">
    <property type="component" value="Unassembled WGS sequence"/>
</dbReference>
<name>A0A0D0D217_9AGAM</name>
<evidence type="ECO:0008006" key="3">
    <source>
        <dbReference type="Google" id="ProtNLM"/>
    </source>
</evidence>
<evidence type="ECO:0000313" key="1">
    <source>
        <dbReference type="EMBL" id="KIK90542.1"/>
    </source>
</evidence>
<dbReference type="AlphaFoldDB" id="A0A0D0D217"/>
<reference evidence="2" key="2">
    <citation type="submission" date="2015-01" db="EMBL/GenBank/DDBJ databases">
        <title>Evolutionary Origins and Diversification of the Mycorrhizal Mutualists.</title>
        <authorList>
            <consortium name="DOE Joint Genome Institute"/>
            <consortium name="Mycorrhizal Genomics Consortium"/>
            <person name="Kohler A."/>
            <person name="Kuo A."/>
            <person name="Nagy L.G."/>
            <person name="Floudas D."/>
            <person name="Copeland A."/>
            <person name="Barry K.W."/>
            <person name="Cichocki N."/>
            <person name="Veneault-Fourrey C."/>
            <person name="LaButti K."/>
            <person name="Lindquist E.A."/>
            <person name="Lipzen A."/>
            <person name="Lundell T."/>
            <person name="Morin E."/>
            <person name="Murat C."/>
            <person name="Riley R."/>
            <person name="Ohm R."/>
            <person name="Sun H."/>
            <person name="Tunlid A."/>
            <person name="Henrissat B."/>
            <person name="Grigoriev I.V."/>
            <person name="Hibbett D.S."/>
            <person name="Martin F."/>
        </authorList>
    </citation>
    <scope>NUCLEOTIDE SEQUENCE [LARGE SCALE GENOMIC DNA]</scope>
    <source>
        <strain evidence="2">Ve08.2h10</strain>
    </source>
</reference>
<accession>A0A0D0D217</accession>